<evidence type="ECO:0000256" key="3">
    <source>
        <dbReference type="ARBA" id="ARBA00022729"/>
    </source>
</evidence>
<dbReference type="PROSITE" id="PS51004">
    <property type="entry name" value="SEMA"/>
    <property type="match status" value="1"/>
</dbReference>
<dbReference type="EnsemblMetazoa" id="SSS_4496s_mrna">
    <property type="protein sequence ID" value="KAF7496680.1"/>
    <property type="gene ID" value="SSS_4496"/>
</dbReference>
<dbReference type="InterPro" id="IPR002909">
    <property type="entry name" value="IPT_dom"/>
</dbReference>
<protein>
    <submittedName>
        <fullName evidence="9">Plexin-2</fullName>
    </submittedName>
</protein>
<gene>
    <name evidence="9" type="ORF">SSS_4496</name>
</gene>
<dbReference type="Gene3D" id="2.130.10.10">
    <property type="entry name" value="YVTN repeat-like/Quinoprotein amine dehydrogenase"/>
    <property type="match status" value="1"/>
</dbReference>
<dbReference type="Pfam" id="PF01403">
    <property type="entry name" value="Sema"/>
    <property type="match status" value="1"/>
</dbReference>
<evidence type="ECO:0000259" key="8">
    <source>
        <dbReference type="PROSITE" id="PS51004"/>
    </source>
</evidence>
<evidence type="ECO:0000256" key="4">
    <source>
        <dbReference type="ARBA" id="ARBA00022737"/>
    </source>
</evidence>
<feature type="transmembrane region" description="Helical" evidence="7">
    <location>
        <begin position="1131"/>
        <end position="1157"/>
    </location>
</feature>
<evidence type="ECO:0000313" key="11">
    <source>
        <dbReference type="Proteomes" id="UP000070412"/>
    </source>
</evidence>
<reference evidence="11" key="1">
    <citation type="journal article" date="2020" name="PLoS Negl. Trop. Dis.">
        <title>High-quality nuclear genome for Sarcoptes scabiei-A critical resource for a neglected parasite.</title>
        <authorList>
            <person name="Korhonen P.K."/>
            <person name="Gasser R.B."/>
            <person name="Ma G."/>
            <person name="Wang T."/>
            <person name="Stroehlein A.J."/>
            <person name="Young N.D."/>
            <person name="Ang C.S."/>
            <person name="Fernando D.D."/>
            <person name="Lu H.C."/>
            <person name="Taylor S."/>
            <person name="Reynolds S.L."/>
            <person name="Mofiz E."/>
            <person name="Najaraj S.H."/>
            <person name="Gowda H."/>
            <person name="Madugundu A."/>
            <person name="Renuse S."/>
            <person name="Holt D."/>
            <person name="Pandey A."/>
            <person name="Papenfuss A.T."/>
            <person name="Fischer K."/>
        </authorList>
    </citation>
    <scope>NUCLEOTIDE SEQUENCE [LARGE SCALE GENOMIC DNA]</scope>
</reference>
<dbReference type="SUPFAM" id="SSF101912">
    <property type="entry name" value="Sema domain"/>
    <property type="match status" value="1"/>
</dbReference>
<dbReference type="InterPro" id="IPR031148">
    <property type="entry name" value="Plexin"/>
</dbReference>
<dbReference type="InterPro" id="IPR001627">
    <property type="entry name" value="Semap_dom"/>
</dbReference>
<feature type="domain" description="Sema" evidence="8">
    <location>
        <begin position="45"/>
        <end position="586"/>
    </location>
</feature>
<evidence type="ECO:0000256" key="1">
    <source>
        <dbReference type="ARBA" id="ARBA00004167"/>
    </source>
</evidence>
<comment type="subcellular location">
    <subcellularLocation>
        <location evidence="1">Membrane</location>
        <topology evidence="1">Single-pass membrane protein</topology>
    </subcellularLocation>
</comment>
<accession>A0A834VHY8</accession>
<dbReference type="Gene3D" id="2.60.40.10">
    <property type="entry name" value="Immunoglobulins"/>
    <property type="match status" value="2"/>
</dbReference>
<dbReference type="OrthoDB" id="6417648at2759"/>
<feature type="transmembrane region" description="Helical" evidence="7">
    <location>
        <begin position="12"/>
        <end position="35"/>
    </location>
</feature>
<keyword evidence="5 7" id="KW-1133">Transmembrane helix</keyword>
<keyword evidence="4" id="KW-0677">Repeat</keyword>
<dbReference type="SUPFAM" id="SSF81296">
    <property type="entry name" value="E set domains"/>
    <property type="match status" value="2"/>
</dbReference>
<dbReference type="Pfam" id="PF01833">
    <property type="entry name" value="TIG"/>
    <property type="match status" value="2"/>
</dbReference>
<evidence type="ECO:0000256" key="2">
    <source>
        <dbReference type="ARBA" id="ARBA00022692"/>
    </source>
</evidence>
<keyword evidence="11" id="KW-1185">Reference proteome</keyword>
<keyword evidence="3" id="KW-0732">Signal</keyword>
<dbReference type="PANTHER" id="PTHR22625:SF70">
    <property type="entry name" value="PLEXIN A, ISOFORM A"/>
    <property type="match status" value="1"/>
</dbReference>
<dbReference type="GO" id="GO:0017154">
    <property type="term" value="F:semaphorin receptor activity"/>
    <property type="evidence" value="ECO:0007669"/>
    <property type="project" value="InterPro"/>
</dbReference>
<dbReference type="GO" id="GO:0002116">
    <property type="term" value="C:semaphorin receptor complex"/>
    <property type="evidence" value="ECO:0007669"/>
    <property type="project" value="TreeGrafter"/>
</dbReference>
<evidence type="ECO:0000313" key="10">
    <source>
        <dbReference type="EnsemblMetazoa" id="KAF7496680.1"/>
    </source>
</evidence>
<comment type="caution">
    <text evidence="6">Lacks conserved residue(s) required for the propagation of feature annotation.</text>
</comment>
<keyword evidence="7" id="KW-0472">Membrane</keyword>
<proteinExistence type="predicted"/>
<dbReference type="GO" id="GO:0005886">
    <property type="term" value="C:plasma membrane"/>
    <property type="evidence" value="ECO:0007669"/>
    <property type="project" value="TreeGrafter"/>
</dbReference>
<evidence type="ECO:0000256" key="7">
    <source>
        <dbReference type="SAM" id="Phobius"/>
    </source>
</evidence>
<organism evidence="9">
    <name type="scientific">Sarcoptes scabiei</name>
    <name type="common">Itch mite</name>
    <name type="synonym">Acarus scabiei</name>
    <dbReference type="NCBI Taxonomy" id="52283"/>
    <lineage>
        <taxon>Eukaryota</taxon>
        <taxon>Metazoa</taxon>
        <taxon>Ecdysozoa</taxon>
        <taxon>Arthropoda</taxon>
        <taxon>Chelicerata</taxon>
        <taxon>Arachnida</taxon>
        <taxon>Acari</taxon>
        <taxon>Acariformes</taxon>
        <taxon>Sarcoptiformes</taxon>
        <taxon>Astigmata</taxon>
        <taxon>Psoroptidia</taxon>
        <taxon>Sarcoptoidea</taxon>
        <taxon>Sarcoptidae</taxon>
        <taxon>Sarcoptinae</taxon>
        <taxon>Sarcoptes</taxon>
    </lineage>
</organism>
<evidence type="ECO:0000256" key="5">
    <source>
        <dbReference type="ARBA" id="ARBA00022989"/>
    </source>
</evidence>
<evidence type="ECO:0000256" key="6">
    <source>
        <dbReference type="PROSITE-ProRule" id="PRU00352"/>
    </source>
</evidence>
<reference evidence="9" key="2">
    <citation type="submission" date="2020-01" db="EMBL/GenBank/DDBJ databases">
        <authorList>
            <person name="Korhonen P.K.K."/>
            <person name="Guangxu M.G."/>
            <person name="Wang T.W."/>
            <person name="Stroehlein A.J.S."/>
            <person name="Young N.D."/>
            <person name="Ang C.-S.A."/>
            <person name="Fernando D.W.F."/>
            <person name="Lu H.L."/>
            <person name="Taylor S.T."/>
            <person name="Ehtesham M.E.M."/>
            <person name="Najaraj S.H.N."/>
            <person name="Harsha G.H.G."/>
            <person name="Madugundu A.M."/>
            <person name="Renuse S.R."/>
            <person name="Holt D.H."/>
            <person name="Pandey A.P."/>
            <person name="Papenfuss A.P."/>
            <person name="Gasser R.B.G."/>
            <person name="Fischer K.F."/>
        </authorList>
    </citation>
    <scope>NUCLEOTIDE SEQUENCE</scope>
    <source>
        <strain evidence="9">SSS_KF_BRIS2020</strain>
    </source>
</reference>
<dbReference type="GO" id="GO:0030334">
    <property type="term" value="P:regulation of cell migration"/>
    <property type="evidence" value="ECO:0007669"/>
    <property type="project" value="TreeGrafter"/>
</dbReference>
<reference evidence="10" key="3">
    <citation type="submission" date="2022-06" db="UniProtKB">
        <authorList>
            <consortium name="EnsemblMetazoa"/>
        </authorList>
    </citation>
    <scope>IDENTIFICATION</scope>
</reference>
<evidence type="ECO:0000313" key="9">
    <source>
        <dbReference type="EMBL" id="KAF7496680.1"/>
    </source>
</evidence>
<sequence length="1336" mass="152389">MNSIKPYLFSGRIFSMTILQIAIIVNIFTLSHQYFSEKKENENQIFEIDIDSLKHSKELPQINLLQIQIGSKAHHKNLSALLIFDSRSFYVASTNQIDRVDLIETEISSTNSANQFVYLKNGKYFAQNFIVSDQTAQIGPYLAIEDCNEIASAKSRSNLFTNSTGNFSNNQIIHLFHYNNIIFACGTSLCGLCIGVSPLLDRSRIYGVGDSSSDSFDSYLNPINFLTSSESSLVFFGNHRQQSQIIYTAFSNDGRKKYLQVPFVTSRIFQSYINDEHKPIVGFNYSRYSSDGGSFINLKSSQFHFKFISGFSYNKFAYFLFMEYNDPSKFVHTDQFNLNDVHFRYEIDNIWPRLRLGRVCENDPHPLLSYMETTLKCEEMFEADVAHLTTLINGTIRTGYSKFEDKKLENLLISFIDSNNQKSVICSFMMNEIDLHFRKSFHDCNGAAQYTSLLSKIYGQELSCRYNYKLSQSDFDVCSPDSINRYIDILKPFHGRKLIEIKNDRVTTLGSVAIVSPDQTDSKMQHFFIGTSQGFLLKLVAWASRIENDYITKLEEPLIHQQNISLNIADATFYLLSKHKLIQLPMTSCSVYSTCSECFKSKSIRSSSDWCHWHENHCYLKSELPIQIAKEQPKCSPIVLDFEPKSGPVEGGTQIKFYGKNFGDSHQMIENHNSFLNITVGIFRCSVLEKKNDFVRCQIESDKQSVLDYMHSNPDGATISFYARDLLNISKRKFQIDGVIELPDKFQFVITKILGIHPTIGPFFGGTKMMIIGDHLNVGSKQEVKMRDNICEIIETGSKFLICMTPRFPGSSHIFSSKIDVSIDGYSQTLNINEPFILSNPMSIFSESEDFQIKMIEKHQKRSIQSESLLPIEFQKLPLKASEQFRSRMNARQKLNESLIFNGNFQFRFNPLIRIVNNLASIFSGKTNVEFYGDNLASVRYPELELSFLSNQNETMQFLIQCILDHASTTSLSRVSCPLPSLAEMNLTDFQYPLPIKSNYRFLMDGIVIDSSNDSLASNGPIYFYREPDFFLFEDVKTVSAENRTLLISGRNLYPNLPYHILINDQYPCEYLFVITSNSENLECSIQISDEDIENFIDFPLNVTASIGSNKIHLGQIKISHSGNSISTATLLLWIVFVVIILLLLPIIGLTILWTYVKQNIPKSYGPVDPIEMAILVSDVNQKLTLHTQYVSMRDNYLQMQTIDEDDLFRQNHSSVPNGTLGYQNLAVINQQSSSNELKFFQTLHEPDISLLNFPSSPSPPSYPEATSLPSIEDDVFFHYDTPKSIYPYDNDRNSSANNNVNTALKNNQSIFADETLTIGKKFDQPHQNADGKIES</sequence>
<keyword evidence="2 7" id="KW-0812">Transmembrane</keyword>
<dbReference type="SMART" id="SM00429">
    <property type="entry name" value="IPT"/>
    <property type="match status" value="2"/>
</dbReference>
<dbReference type="InterPro" id="IPR036352">
    <property type="entry name" value="Semap_dom_sf"/>
</dbReference>
<name>A0A834VHY8_SARSC</name>
<dbReference type="InterPro" id="IPR015943">
    <property type="entry name" value="WD40/YVTN_repeat-like_dom_sf"/>
</dbReference>
<dbReference type="Proteomes" id="UP000070412">
    <property type="component" value="Unassembled WGS sequence"/>
</dbReference>
<dbReference type="SMART" id="SM00630">
    <property type="entry name" value="Sema"/>
    <property type="match status" value="1"/>
</dbReference>
<dbReference type="EMBL" id="WVUK01000002">
    <property type="protein sequence ID" value="KAF7496680.1"/>
    <property type="molecule type" value="Genomic_DNA"/>
</dbReference>
<dbReference type="PANTHER" id="PTHR22625">
    <property type="entry name" value="PLEXIN"/>
    <property type="match status" value="1"/>
</dbReference>
<dbReference type="InterPro" id="IPR014756">
    <property type="entry name" value="Ig_E-set"/>
</dbReference>
<dbReference type="InterPro" id="IPR013783">
    <property type="entry name" value="Ig-like_fold"/>
</dbReference>
<dbReference type="CDD" id="cd00603">
    <property type="entry name" value="IPT_PCSR"/>
    <property type="match status" value="1"/>
</dbReference>